<dbReference type="RefSeq" id="WP_157012570.1">
    <property type="nucleotide sequence ID" value="NZ_AP022829.1"/>
</dbReference>
<dbReference type="InterPro" id="IPR006311">
    <property type="entry name" value="TAT_signal"/>
</dbReference>
<evidence type="ECO:0000256" key="3">
    <source>
        <dbReference type="ARBA" id="ARBA00022827"/>
    </source>
</evidence>
<dbReference type="Proteomes" id="UP000501727">
    <property type="component" value="Chromosome"/>
</dbReference>
<sequence length="546" mass="58709">MTQQTTNISRRGFLTLGGLTALGGAAALAGCAPQTAADKKLSGTGTGTSAADVDFEEEYDVVVVGAGIAGITSAITVSREGAGASCLVIEKEAAAAGCSPVCAGDFLGRDDEYEYPVQYLKDMATTASGQTIPDDVLEAFAAGINENLEWVLSLGATMDMLDTKRTLMEDLDKAEYREFASAVAPEYSFDDNAQPPFNHLHNFLTHICVDECTEAVELRFNTPLEDLVRDGDGRVVGVIADGHAIKANKGVIMCCGGYEHNEEFLEGFCGVGNAISFAMEGNTGDGHKICARHGADFWHMHNAAGFWMAGRNLDNTAFSNGALASHKYKCYGITVGKNGRRFYMDWDGHKSLDVSNDAADIPRDDLSRHVGSRHGVMQFGGEWNHLPMPSVGWFVFDSDNYERAFDFEATKTTDPVADGWLYKADTLEDLAAQMEVPPEELTATVAQWNEFCERGADMAFYRPADTLTPIKTAPFYAQRCNPAMLNTDGGPKRAADGAILDCNGEKIPGLYAAGEFGSVWGYLYQGNGNVGEAMAFGRISARSCLA</sequence>
<evidence type="ECO:0000313" key="6">
    <source>
        <dbReference type="EMBL" id="BCA89282.1"/>
    </source>
</evidence>
<reference evidence="7" key="1">
    <citation type="journal article" date="2020" name="Microbiol. Resour. Announc.">
        <title>Complete Genome Sequence of Adlercreutzia sp. Strain 8CFCBH1, a Potent Producer of Equol, Isolated from Healthy Japanese Feces.</title>
        <authorList>
            <person name="Ogata Y."/>
            <person name="Sakamoto M."/>
            <person name="Ohkuma M."/>
            <person name="Hattori M."/>
            <person name="Suda W."/>
        </authorList>
    </citation>
    <scope>NUCLEOTIDE SEQUENCE [LARGE SCALE GENOMIC DNA]</scope>
    <source>
        <strain evidence="7">8CFCBH1</strain>
    </source>
</reference>
<protein>
    <submittedName>
        <fullName evidence="6">Fumarate reductase</fullName>
    </submittedName>
</protein>
<dbReference type="InterPro" id="IPR036188">
    <property type="entry name" value="FAD/NAD-bd_sf"/>
</dbReference>
<evidence type="ECO:0000259" key="5">
    <source>
        <dbReference type="Pfam" id="PF00890"/>
    </source>
</evidence>
<dbReference type="Pfam" id="PF00890">
    <property type="entry name" value="FAD_binding_2"/>
    <property type="match status" value="1"/>
</dbReference>
<dbReference type="InterPro" id="IPR003953">
    <property type="entry name" value="FAD-dep_OxRdtase_2_FAD-bd"/>
</dbReference>
<evidence type="ECO:0000256" key="1">
    <source>
        <dbReference type="ARBA" id="ARBA00001974"/>
    </source>
</evidence>
<dbReference type="AlphaFoldDB" id="A0A6F8SMF0"/>
<dbReference type="PANTHER" id="PTHR43400">
    <property type="entry name" value="FUMARATE REDUCTASE"/>
    <property type="match status" value="1"/>
</dbReference>
<dbReference type="SUPFAM" id="SSF56425">
    <property type="entry name" value="Succinate dehydrogenase/fumarate reductase flavoprotein, catalytic domain"/>
    <property type="match status" value="1"/>
</dbReference>
<evidence type="ECO:0000256" key="2">
    <source>
        <dbReference type="ARBA" id="ARBA00022630"/>
    </source>
</evidence>
<feature type="domain" description="FAD-dependent oxidoreductase 2 FAD-binding" evidence="5">
    <location>
        <begin position="60"/>
        <end position="529"/>
    </location>
</feature>
<keyword evidence="7" id="KW-1185">Reference proteome</keyword>
<dbReference type="EMBL" id="AP022829">
    <property type="protein sequence ID" value="BCA89282.1"/>
    <property type="molecule type" value="Genomic_DNA"/>
</dbReference>
<dbReference type="InterPro" id="IPR027477">
    <property type="entry name" value="Succ_DH/fumarate_Rdtase_cat_sf"/>
</dbReference>
<dbReference type="PROSITE" id="PS51318">
    <property type="entry name" value="TAT"/>
    <property type="match status" value="1"/>
</dbReference>
<dbReference type="Gene3D" id="3.50.50.60">
    <property type="entry name" value="FAD/NAD(P)-binding domain"/>
    <property type="match status" value="1"/>
</dbReference>
<evidence type="ECO:0000256" key="4">
    <source>
        <dbReference type="ARBA" id="ARBA00023002"/>
    </source>
</evidence>
<dbReference type="InterPro" id="IPR050315">
    <property type="entry name" value="FAD-oxidoreductase_2"/>
</dbReference>
<keyword evidence="4" id="KW-0560">Oxidoreductase</keyword>
<dbReference type="PANTHER" id="PTHR43400:SF7">
    <property type="entry name" value="FAD-DEPENDENT OXIDOREDUCTASE 2 FAD BINDING DOMAIN-CONTAINING PROTEIN"/>
    <property type="match status" value="1"/>
</dbReference>
<reference evidence="7" key="2">
    <citation type="submission" date="2020-03" db="EMBL/GenBank/DDBJ databases">
        <title>Complete Genome Sequence of Adlercreutzia sp. strain 8CFCBH1 Producing Equol, Isolated from Healthy Japanese Feces.</title>
        <authorList>
            <person name="Ogata Y."/>
            <person name="Sakamoto M."/>
            <person name="Ohkuma M."/>
            <person name="Hattori M."/>
            <person name="Suda W."/>
        </authorList>
    </citation>
    <scope>NUCLEOTIDE SEQUENCE [LARGE SCALE GENOMIC DNA]</scope>
    <source>
        <strain evidence="7">8CFCBH1</strain>
    </source>
</reference>
<organism evidence="6 7">
    <name type="scientific">Adlercreutzia hattorii</name>
    <dbReference type="NCBI Taxonomy" id="2707299"/>
    <lineage>
        <taxon>Bacteria</taxon>
        <taxon>Bacillati</taxon>
        <taxon>Actinomycetota</taxon>
        <taxon>Coriobacteriia</taxon>
        <taxon>Eggerthellales</taxon>
        <taxon>Eggerthellaceae</taxon>
        <taxon>Adlercreutzia</taxon>
    </lineage>
</organism>
<dbReference type="Gene3D" id="3.90.700.10">
    <property type="entry name" value="Succinate dehydrogenase/fumarate reductase flavoprotein, catalytic domain"/>
    <property type="match status" value="1"/>
</dbReference>
<dbReference type="SUPFAM" id="SSF51905">
    <property type="entry name" value="FAD/NAD(P)-binding domain"/>
    <property type="match status" value="1"/>
</dbReference>
<keyword evidence="2" id="KW-0285">Flavoprotein</keyword>
<dbReference type="GO" id="GO:0033765">
    <property type="term" value="F:steroid dehydrogenase activity, acting on the CH-CH group of donors"/>
    <property type="evidence" value="ECO:0007669"/>
    <property type="project" value="UniProtKB-ARBA"/>
</dbReference>
<dbReference type="KEGG" id="ahat:ADCFC_19010"/>
<evidence type="ECO:0000313" key="7">
    <source>
        <dbReference type="Proteomes" id="UP000501727"/>
    </source>
</evidence>
<comment type="cofactor">
    <cofactor evidence="1">
        <name>FAD</name>
        <dbReference type="ChEBI" id="CHEBI:57692"/>
    </cofactor>
</comment>
<proteinExistence type="predicted"/>
<accession>A0A6F8SMF0</accession>
<name>A0A6F8SMF0_9ACTN</name>
<keyword evidence="3" id="KW-0274">FAD</keyword>
<gene>
    <name evidence="6" type="ORF">ADCFC_17790</name>
</gene>